<evidence type="ECO:0000259" key="16">
    <source>
        <dbReference type="PROSITE" id="PS51755"/>
    </source>
</evidence>
<keyword evidence="18" id="KW-1185">Reference proteome</keyword>
<keyword evidence="2" id="KW-0963">Cytoplasm</keyword>
<name>A0A239ZI73_9STAP</name>
<dbReference type="PROSITE" id="PS51755">
    <property type="entry name" value="OMPR_PHOB"/>
    <property type="match status" value="1"/>
</dbReference>
<reference evidence="17 18" key="1">
    <citation type="submission" date="2017-06" db="EMBL/GenBank/DDBJ databases">
        <authorList>
            <consortium name="Pathogen Informatics"/>
        </authorList>
    </citation>
    <scope>NUCLEOTIDE SEQUENCE [LARGE SCALE GENOMIC DNA]</scope>
    <source>
        <strain evidence="17 18">NCTC13839</strain>
    </source>
</reference>
<keyword evidence="5" id="KW-0805">Transcription regulation</keyword>
<evidence type="ECO:0000313" key="18">
    <source>
        <dbReference type="Proteomes" id="UP000242084"/>
    </source>
</evidence>
<evidence type="ECO:0000256" key="2">
    <source>
        <dbReference type="ARBA" id="ARBA00022490"/>
    </source>
</evidence>
<evidence type="ECO:0000256" key="13">
    <source>
        <dbReference type="PROSITE-ProRule" id="PRU01091"/>
    </source>
</evidence>
<evidence type="ECO:0000256" key="4">
    <source>
        <dbReference type="ARBA" id="ARBA00023012"/>
    </source>
</evidence>
<feature type="domain" description="OmpR/PhoB-type" evidence="16">
    <location>
        <begin position="141"/>
        <end position="239"/>
    </location>
</feature>
<protein>
    <recommendedName>
        <fullName evidence="11">Heme response regulator HssR</fullName>
    </recommendedName>
</protein>
<keyword evidence="6" id="KW-0843">Virulence</keyword>
<evidence type="ECO:0000313" key="17">
    <source>
        <dbReference type="EMBL" id="SNV71011.1"/>
    </source>
</evidence>
<feature type="domain" description="Response regulatory" evidence="15">
    <location>
        <begin position="20"/>
        <end position="133"/>
    </location>
</feature>
<keyword evidence="14" id="KW-0175">Coiled coil</keyword>
<dbReference type="KEGG" id="sste:SAMEA4384403_1598"/>
<evidence type="ECO:0000256" key="14">
    <source>
        <dbReference type="SAM" id="Coils"/>
    </source>
</evidence>
<evidence type="ECO:0000256" key="10">
    <source>
        <dbReference type="ARBA" id="ARBA00037471"/>
    </source>
</evidence>
<organism evidence="17 18">
    <name type="scientific">Mammaliicoccus stepanovicii</name>
    <dbReference type="NCBI Taxonomy" id="643214"/>
    <lineage>
        <taxon>Bacteria</taxon>
        <taxon>Bacillati</taxon>
        <taxon>Bacillota</taxon>
        <taxon>Bacilli</taxon>
        <taxon>Bacillales</taxon>
        <taxon>Staphylococcaceae</taxon>
        <taxon>Mammaliicoccus</taxon>
    </lineage>
</organism>
<dbReference type="SMART" id="SM00862">
    <property type="entry name" value="Trans_reg_C"/>
    <property type="match status" value="1"/>
</dbReference>
<proteinExistence type="predicted"/>
<accession>A0A239ZI73</accession>
<dbReference type="InterPro" id="IPR001867">
    <property type="entry name" value="OmpR/PhoB-type_DNA-bd"/>
</dbReference>
<dbReference type="InterPro" id="IPR011006">
    <property type="entry name" value="CheY-like_superfamily"/>
</dbReference>
<keyword evidence="9" id="KW-0804">Transcription</keyword>
<feature type="DNA-binding region" description="OmpR/PhoB-type" evidence="13">
    <location>
        <begin position="141"/>
        <end position="239"/>
    </location>
</feature>
<feature type="modified residue" description="4-aspartylphosphate" evidence="12">
    <location>
        <position position="69"/>
    </location>
</feature>
<dbReference type="PANTHER" id="PTHR48111">
    <property type="entry name" value="REGULATOR OF RPOS"/>
    <property type="match status" value="1"/>
</dbReference>
<dbReference type="GO" id="GO:0006355">
    <property type="term" value="P:regulation of DNA-templated transcription"/>
    <property type="evidence" value="ECO:0007669"/>
    <property type="project" value="InterPro"/>
</dbReference>
<dbReference type="SUPFAM" id="SSF52172">
    <property type="entry name" value="CheY-like"/>
    <property type="match status" value="1"/>
</dbReference>
<keyword evidence="8" id="KW-0010">Activator</keyword>
<dbReference type="InterPro" id="IPR036388">
    <property type="entry name" value="WH-like_DNA-bd_sf"/>
</dbReference>
<dbReference type="CDD" id="cd00383">
    <property type="entry name" value="trans_reg_C"/>
    <property type="match status" value="1"/>
</dbReference>
<dbReference type="Proteomes" id="UP000242084">
    <property type="component" value="Chromosome 1"/>
</dbReference>
<dbReference type="Gene3D" id="3.40.50.2300">
    <property type="match status" value="1"/>
</dbReference>
<dbReference type="GO" id="GO:0000156">
    <property type="term" value="F:phosphorelay response regulator activity"/>
    <property type="evidence" value="ECO:0007669"/>
    <property type="project" value="TreeGrafter"/>
</dbReference>
<evidence type="ECO:0000256" key="7">
    <source>
        <dbReference type="ARBA" id="ARBA00023125"/>
    </source>
</evidence>
<dbReference type="CDD" id="cd17574">
    <property type="entry name" value="REC_OmpR"/>
    <property type="match status" value="1"/>
</dbReference>
<evidence type="ECO:0000259" key="15">
    <source>
        <dbReference type="PROSITE" id="PS50110"/>
    </source>
</evidence>
<dbReference type="Pfam" id="PF00486">
    <property type="entry name" value="Trans_reg_C"/>
    <property type="match status" value="1"/>
</dbReference>
<gene>
    <name evidence="17" type="primary">hssR</name>
    <name evidence="17" type="ORF">SAMEA4384403_01598</name>
</gene>
<dbReference type="AlphaFoldDB" id="A0A239ZI73"/>
<dbReference type="PANTHER" id="PTHR48111:SF49">
    <property type="entry name" value="HEME RESPONSE REGULATOR HSSR"/>
    <property type="match status" value="1"/>
</dbReference>
<evidence type="ECO:0000256" key="11">
    <source>
        <dbReference type="ARBA" id="ARBA00039976"/>
    </source>
</evidence>
<evidence type="ECO:0000256" key="9">
    <source>
        <dbReference type="ARBA" id="ARBA00023163"/>
    </source>
</evidence>
<evidence type="ECO:0000256" key="6">
    <source>
        <dbReference type="ARBA" id="ARBA00023026"/>
    </source>
</evidence>
<dbReference type="SMART" id="SM00448">
    <property type="entry name" value="REC"/>
    <property type="match status" value="1"/>
</dbReference>
<evidence type="ECO:0000256" key="8">
    <source>
        <dbReference type="ARBA" id="ARBA00023159"/>
    </source>
</evidence>
<dbReference type="InterPro" id="IPR039420">
    <property type="entry name" value="WalR-like"/>
</dbReference>
<comment type="function">
    <text evidence="10">Member of the two-component regulatory system HssS/HssR involved in intracellular heme homeostasis and tempering of staphylococcal virulence. Phosphorylated HssR binds to a direct repeat sequence within hrtAB promoter and activates the expression of hrtAB, an efflux pump, in response to extracellular heme, hemin, hemoglobin or blood.</text>
</comment>
<keyword evidence="4" id="KW-0902">Two-component regulatory system</keyword>
<feature type="coiled-coil region" evidence="14">
    <location>
        <begin position="204"/>
        <end position="231"/>
    </location>
</feature>
<dbReference type="GO" id="GO:0032993">
    <property type="term" value="C:protein-DNA complex"/>
    <property type="evidence" value="ECO:0007669"/>
    <property type="project" value="TreeGrafter"/>
</dbReference>
<evidence type="ECO:0000256" key="1">
    <source>
        <dbReference type="ARBA" id="ARBA00004496"/>
    </source>
</evidence>
<sequence>MNIFLIEFGMIIVRGDNVVTCLVVDDDRFILNDLKREIDREGIHVITSNDGEEALEVVDHHHIDIAVVDIMMPGINGFELCKMLKDSFDIPVIMLTARDELSDKENAFLSGTDDYVTKPFEMKELIFRIKAVLRRFQINISTELQLGNTIINSVDMELKINQKSMLLPKKEFTLLDYLVRNKDKVLQRERIIEVVWGLDFEGDERTLDVHIKRLRKRLEKLESDVLIKTVRGVGYKAVHQNEV</sequence>
<dbReference type="GO" id="GO:0005829">
    <property type="term" value="C:cytosol"/>
    <property type="evidence" value="ECO:0007669"/>
    <property type="project" value="TreeGrafter"/>
</dbReference>
<dbReference type="GO" id="GO:0000976">
    <property type="term" value="F:transcription cis-regulatory region binding"/>
    <property type="evidence" value="ECO:0007669"/>
    <property type="project" value="TreeGrafter"/>
</dbReference>
<comment type="subcellular location">
    <subcellularLocation>
        <location evidence="1">Cytoplasm</location>
    </subcellularLocation>
</comment>
<keyword evidence="3 12" id="KW-0597">Phosphoprotein</keyword>
<keyword evidence="7 13" id="KW-0238">DNA-binding</keyword>
<dbReference type="InterPro" id="IPR001789">
    <property type="entry name" value="Sig_transdc_resp-reg_receiver"/>
</dbReference>
<evidence type="ECO:0000256" key="12">
    <source>
        <dbReference type="PROSITE-ProRule" id="PRU00169"/>
    </source>
</evidence>
<dbReference type="PROSITE" id="PS50110">
    <property type="entry name" value="RESPONSE_REGULATORY"/>
    <property type="match status" value="1"/>
</dbReference>
<dbReference type="Gene3D" id="1.10.10.10">
    <property type="entry name" value="Winged helix-like DNA-binding domain superfamily/Winged helix DNA-binding domain"/>
    <property type="match status" value="1"/>
</dbReference>
<dbReference type="EMBL" id="LT906462">
    <property type="protein sequence ID" value="SNV71011.1"/>
    <property type="molecule type" value="Genomic_DNA"/>
</dbReference>
<dbReference type="Pfam" id="PF00072">
    <property type="entry name" value="Response_reg"/>
    <property type="match status" value="1"/>
</dbReference>
<evidence type="ECO:0000256" key="3">
    <source>
        <dbReference type="ARBA" id="ARBA00022553"/>
    </source>
</evidence>
<evidence type="ECO:0000256" key="5">
    <source>
        <dbReference type="ARBA" id="ARBA00023015"/>
    </source>
</evidence>